<organism evidence="1 2">
    <name type="scientific">Hypsizygus marmoreus</name>
    <name type="common">White beech mushroom</name>
    <name type="synonym">Agaricus marmoreus</name>
    <dbReference type="NCBI Taxonomy" id="39966"/>
    <lineage>
        <taxon>Eukaryota</taxon>
        <taxon>Fungi</taxon>
        <taxon>Dikarya</taxon>
        <taxon>Basidiomycota</taxon>
        <taxon>Agaricomycotina</taxon>
        <taxon>Agaricomycetes</taxon>
        <taxon>Agaricomycetidae</taxon>
        <taxon>Agaricales</taxon>
        <taxon>Tricholomatineae</taxon>
        <taxon>Lyophyllaceae</taxon>
        <taxon>Hypsizygus</taxon>
    </lineage>
</organism>
<proteinExistence type="predicted"/>
<dbReference type="OrthoDB" id="73273at2759"/>
<keyword evidence="2" id="KW-1185">Reference proteome</keyword>
<dbReference type="STRING" id="39966.A0A369JBT8"/>
<evidence type="ECO:0000313" key="2">
    <source>
        <dbReference type="Proteomes" id="UP000076154"/>
    </source>
</evidence>
<dbReference type="InParanoid" id="A0A369JBT8"/>
<dbReference type="InterPro" id="IPR023696">
    <property type="entry name" value="Ureohydrolase_dom_sf"/>
</dbReference>
<dbReference type="Gene3D" id="3.40.800.20">
    <property type="entry name" value="Histone deacetylase domain"/>
    <property type="match status" value="1"/>
</dbReference>
<gene>
    <name evidence="1" type="primary">hdac8_0</name>
    <name evidence="1" type="ORF">Hypma_014760</name>
</gene>
<dbReference type="AlphaFoldDB" id="A0A369JBT8"/>
<reference evidence="1" key="1">
    <citation type="submission" date="2018-04" db="EMBL/GenBank/DDBJ databases">
        <title>Whole genome sequencing of Hypsizygus marmoreus.</title>
        <authorList>
            <person name="Choi I.-G."/>
            <person name="Min B."/>
            <person name="Kim J.-G."/>
            <person name="Kim S."/>
            <person name="Oh Y.-L."/>
            <person name="Kong W.-S."/>
            <person name="Park H."/>
            <person name="Jeong J."/>
            <person name="Song E.-S."/>
        </authorList>
    </citation>
    <scope>NUCLEOTIDE SEQUENCE [LARGE SCALE GENOMIC DNA]</scope>
    <source>
        <strain evidence="1">51987-8</strain>
    </source>
</reference>
<name>A0A369JBT8_HYPMA</name>
<protein>
    <submittedName>
        <fullName evidence="1">Histone deacetylase 8</fullName>
    </submittedName>
</protein>
<comment type="caution">
    <text evidence="1">The sequence shown here is derived from an EMBL/GenBank/DDBJ whole genome shotgun (WGS) entry which is preliminary data.</text>
</comment>
<sequence>MALSMASITSHELAKNSLVDPIEQTPLLGPLASSVHPEKASYKEMAVYHALECLDLVLNPTGGVGEDGGKTTEVGLEDKIGLSDISGLARVCPVRAGCVVDGCQGLVRARQILSFLGMVGDTIHRNSKQPRSATSQTVSSRSWHSNVLCYIYTRHRILCTPRKPRIMYIDLDLHFLDGVLQAFHMASRPGESRILTMSIHPAAPGFFPVSPLSGLSSSPPNMLTPSTHTHSTSPYTPMGSPLPLGTPIPDHAGFSLYEPSFTLDVPAGNAGWELGPVTM</sequence>
<accession>A0A369JBT8</accession>
<evidence type="ECO:0000313" key="1">
    <source>
        <dbReference type="EMBL" id="RDB18670.1"/>
    </source>
</evidence>
<dbReference type="EMBL" id="LUEZ02000090">
    <property type="protein sequence ID" value="RDB18670.1"/>
    <property type="molecule type" value="Genomic_DNA"/>
</dbReference>
<dbReference type="SUPFAM" id="SSF52768">
    <property type="entry name" value="Arginase/deacetylase"/>
    <property type="match status" value="1"/>
</dbReference>
<dbReference type="Proteomes" id="UP000076154">
    <property type="component" value="Unassembled WGS sequence"/>
</dbReference>
<dbReference type="InterPro" id="IPR037138">
    <property type="entry name" value="His_deacetylse_dom_sf"/>
</dbReference>